<dbReference type="PANTHER" id="PTHR31793:SF27">
    <property type="entry name" value="NOVEL THIOESTERASE SUPERFAMILY DOMAIN AND SAPOSIN A-TYPE DOMAIN CONTAINING PROTEIN (0610012H03RIK)"/>
    <property type="match status" value="1"/>
</dbReference>
<organism evidence="3">
    <name type="scientific">mine drainage metagenome</name>
    <dbReference type="NCBI Taxonomy" id="410659"/>
    <lineage>
        <taxon>unclassified sequences</taxon>
        <taxon>metagenomes</taxon>
        <taxon>ecological metagenomes</taxon>
    </lineage>
</organism>
<dbReference type="GO" id="GO:0047617">
    <property type="term" value="F:fatty acyl-CoA hydrolase activity"/>
    <property type="evidence" value="ECO:0007669"/>
    <property type="project" value="TreeGrafter"/>
</dbReference>
<accession>A0A1J5SU26</accession>
<dbReference type="Pfam" id="PF13279">
    <property type="entry name" value="4HBT_2"/>
    <property type="match status" value="1"/>
</dbReference>
<evidence type="ECO:0000256" key="2">
    <source>
        <dbReference type="ARBA" id="ARBA00022801"/>
    </source>
</evidence>
<name>A0A1J5SU26_9ZZZZ</name>
<comment type="similarity">
    <text evidence="1">Belongs to the 4-hydroxybenzoyl-CoA thioesterase family.</text>
</comment>
<dbReference type="EMBL" id="MLJW01000036">
    <property type="protein sequence ID" value="OIR07533.1"/>
    <property type="molecule type" value="Genomic_DNA"/>
</dbReference>
<comment type="caution">
    <text evidence="3">The sequence shown here is derived from an EMBL/GenBank/DDBJ whole genome shotgun (WGS) entry which is preliminary data.</text>
</comment>
<dbReference type="CDD" id="cd00586">
    <property type="entry name" value="4HBT"/>
    <property type="match status" value="1"/>
</dbReference>
<reference evidence="3" key="1">
    <citation type="submission" date="2016-10" db="EMBL/GenBank/DDBJ databases">
        <title>Sequence of Gallionella enrichment culture.</title>
        <authorList>
            <person name="Poehlein A."/>
            <person name="Muehling M."/>
            <person name="Daniel R."/>
        </authorList>
    </citation>
    <scope>NUCLEOTIDE SEQUENCE</scope>
</reference>
<dbReference type="InterPro" id="IPR050563">
    <property type="entry name" value="4-hydroxybenzoyl-CoA_TE"/>
</dbReference>
<dbReference type="InterPro" id="IPR029069">
    <property type="entry name" value="HotDog_dom_sf"/>
</dbReference>
<sequence>MFESTTNVRVRYAETDQMDVVYHGNYAQFFEVGRAESIRSLGFTYKDMEKMGVIMPIVELHSKFLRPAHYDDLLTVKTMLKELPNDHRIEFHQEVYNESGKLLTVGRVVLYFINAKTKEKTLMPSQLFNSLQPYFDQAR</sequence>
<dbReference type="PANTHER" id="PTHR31793">
    <property type="entry name" value="4-HYDROXYBENZOYL-COA THIOESTERASE FAMILY MEMBER"/>
    <property type="match status" value="1"/>
</dbReference>
<protein>
    <submittedName>
        <fullName evidence="3">Putative esterase</fullName>
        <ecNumber evidence="3">3.1.-.-</ecNumber>
    </submittedName>
</protein>
<gene>
    <name evidence="3" type="ORF">GALL_101940</name>
</gene>
<dbReference type="Gene3D" id="3.10.129.10">
    <property type="entry name" value="Hotdog Thioesterase"/>
    <property type="match status" value="1"/>
</dbReference>
<dbReference type="SUPFAM" id="SSF54637">
    <property type="entry name" value="Thioesterase/thiol ester dehydrase-isomerase"/>
    <property type="match status" value="1"/>
</dbReference>
<dbReference type="PIRSF" id="PIRSF003230">
    <property type="entry name" value="YbgC"/>
    <property type="match status" value="1"/>
</dbReference>
<evidence type="ECO:0000313" key="3">
    <source>
        <dbReference type="EMBL" id="OIR07533.1"/>
    </source>
</evidence>
<dbReference type="EC" id="3.1.-.-" evidence="3"/>
<dbReference type="InterPro" id="IPR006684">
    <property type="entry name" value="YbgC/YbaW"/>
</dbReference>
<dbReference type="NCBIfam" id="TIGR00051">
    <property type="entry name" value="YbgC/FadM family acyl-CoA thioesterase"/>
    <property type="match status" value="1"/>
</dbReference>
<keyword evidence="2 3" id="KW-0378">Hydrolase</keyword>
<proteinExistence type="inferred from homology"/>
<dbReference type="AlphaFoldDB" id="A0A1J5SU26"/>
<evidence type="ECO:0000256" key="1">
    <source>
        <dbReference type="ARBA" id="ARBA00005953"/>
    </source>
</evidence>